<dbReference type="EMBL" id="JACSCY010000021">
    <property type="protein sequence ID" value="MBC6613000.1"/>
    <property type="molecule type" value="Genomic_DNA"/>
</dbReference>
<dbReference type="Proteomes" id="UP000622017">
    <property type="component" value="Unassembled WGS sequence"/>
</dbReference>
<name>A0ABR7MQL4_9BACT</name>
<keyword evidence="2" id="KW-1185">Reference proteome</keyword>
<sequence length="291" mass="33798">MSNKESPKRNYREIYNMSLRSSILLCSIREENEISRALKYLLRTVRPDSKTLDNKSSSLSFKNKVDLLYDIGDLEKSQYDKLILFMEIRNQFIHNPNCNSFVNLSKYAPETDKNLKNKFPNKTTDTEASRWESFGNLFLETFASLIELRLEYRIGYRYEMDQYVNARAMENINFSFKNALIRWKTAFSNGKKFTSSNQPSIFWPTAPSIEDIEAEIRHFEYHLTAAMIDDKTKILDKISNGELTEKEVFKRRAIGSDLQGLVAKSVEQASATGIVEEATEQIESPTERKEE</sequence>
<dbReference type="Gene3D" id="1.20.120.330">
    <property type="entry name" value="Nucleotidyltransferases domain 2"/>
    <property type="match status" value="1"/>
</dbReference>
<evidence type="ECO:0008006" key="3">
    <source>
        <dbReference type="Google" id="ProtNLM"/>
    </source>
</evidence>
<comment type="caution">
    <text evidence="1">The sequence shown here is derived from an EMBL/GenBank/DDBJ whole genome shotgun (WGS) entry which is preliminary data.</text>
</comment>
<dbReference type="SUPFAM" id="SSF158668">
    <property type="entry name" value="MtlR-like"/>
    <property type="match status" value="1"/>
</dbReference>
<evidence type="ECO:0000313" key="1">
    <source>
        <dbReference type="EMBL" id="MBC6613000.1"/>
    </source>
</evidence>
<protein>
    <recommendedName>
        <fullName evidence="3">Apea-like HEPN domain-containing protein</fullName>
    </recommendedName>
</protein>
<gene>
    <name evidence="1" type="ORF">H8B15_18910</name>
</gene>
<evidence type="ECO:0000313" key="2">
    <source>
        <dbReference type="Proteomes" id="UP000622017"/>
    </source>
</evidence>
<dbReference type="RefSeq" id="WP_187321219.1">
    <property type="nucleotide sequence ID" value="NZ_JACSCY010000021.1"/>
</dbReference>
<dbReference type="InterPro" id="IPR038026">
    <property type="entry name" value="MtlR-like_sf"/>
</dbReference>
<accession>A0ABR7MQL4</accession>
<reference evidence="1 2" key="1">
    <citation type="submission" date="2020-08" db="EMBL/GenBank/DDBJ databases">
        <title>Hymenobacter sp.</title>
        <authorList>
            <person name="Kim M.K."/>
        </authorList>
    </citation>
    <scope>NUCLEOTIDE SEQUENCE [LARGE SCALE GENOMIC DNA]</scope>
    <source>
        <strain evidence="1 2">BT507</strain>
    </source>
</reference>
<organism evidence="1 2">
    <name type="scientific">Hymenobacter citatus</name>
    <dbReference type="NCBI Taxonomy" id="2763506"/>
    <lineage>
        <taxon>Bacteria</taxon>
        <taxon>Pseudomonadati</taxon>
        <taxon>Bacteroidota</taxon>
        <taxon>Cytophagia</taxon>
        <taxon>Cytophagales</taxon>
        <taxon>Hymenobacteraceae</taxon>
        <taxon>Hymenobacter</taxon>
    </lineage>
</organism>
<proteinExistence type="predicted"/>